<protein>
    <submittedName>
        <fullName evidence="2">Uncharacterized protein</fullName>
    </submittedName>
</protein>
<feature type="region of interest" description="Disordered" evidence="1">
    <location>
        <begin position="165"/>
        <end position="216"/>
    </location>
</feature>
<reference evidence="2 3" key="1">
    <citation type="submission" date="2020-08" db="EMBL/GenBank/DDBJ databases">
        <title>Plant Genome Project.</title>
        <authorList>
            <person name="Zhang R.-G."/>
        </authorList>
    </citation>
    <scope>NUCLEOTIDE SEQUENCE [LARGE SCALE GENOMIC DNA]</scope>
    <source>
        <tissue evidence="2">Rhizome</tissue>
    </source>
</reference>
<accession>A0A8J5H253</accession>
<evidence type="ECO:0000313" key="3">
    <source>
        <dbReference type="Proteomes" id="UP000734854"/>
    </source>
</evidence>
<evidence type="ECO:0000256" key="1">
    <source>
        <dbReference type="SAM" id="MobiDB-lite"/>
    </source>
</evidence>
<dbReference type="AlphaFoldDB" id="A0A8J5H253"/>
<dbReference type="Proteomes" id="UP000734854">
    <property type="component" value="Unassembled WGS sequence"/>
</dbReference>
<keyword evidence="3" id="KW-1185">Reference proteome</keyword>
<name>A0A8J5H253_ZINOF</name>
<dbReference type="GO" id="GO:0071486">
    <property type="term" value="P:cellular response to high light intensity"/>
    <property type="evidence" value="ECO:0007669"/>
    <property type="project" value="InterPro"/>
</dbReference>
<feature type="compositionally biased region" description="Polar residues" evidence="1">
    <location>
        <begin position="166"/>
        <end position="180"/>
    </location>
</feature>
<organism evidence="2 3">
    <name type="scientific">Zingiber officinale</name>
    <name type="common">Ginger</name>
    <name type="synonym">Amomum zingiber</name>
    <dbReference type="NCBI Taxonomy" id="94328"/>
    <lineage>
        <taxon>Eukaryota</taxon>
        <taxon>Viridiplantae</taxon>
        <taxon>Streptophyta</taxon>
        <taxon>Embryophyta</taxon>
        <taxon>Tracheophyta</taxon>
        <taxon>Spermatophyta</taxon>
        <taxon>Magnoliopsida</taxon>
        <taxon>Liliopsida</taxon>
        <taxon>Zingiberales</taxon>
        <taxon>Zingiberaceae</taxon>
        <taxon>Zingiber</taxon>
    </lineage>
</organism>
<dbReference type="PANTHER" id="PTHR36490:SF1">
    <property type="entry name" value="STRESS ENHANCED PROTEIN 2, CHLOROPLASTIC"/>
    <property type="match status" value="1"/>
</dbReference>
<dbReference type="PANTHER" id="PTHR36490">
    <property type="entry name" value="STRESS ENHANCED PROTEIN 2, CHLOROPLASTIC"/>
    <property type="match status" value="1"/>
</dbReference>
<dbReference type="EMBL" id="JACMSC010000006">
    <property type="protein sequence ID" value="KAG6519371.1"/>
    <property type="molecule type" value="Genomic_DNA"/>
</dbReference>
<gene>
    <name evidence="2" type="ORF">ZIOFF_022864</name>
</gene>
<comment type="caution">
    <text evidence="2">The sequence shown here is derived from an EMBL/GenBank/DDBJ whole genome shotgun (WGS) entry which is preliminary data.</text>
</comment>
<dbReference type="InterPro" id="IPR044971">
    <property type="entry name" value="SEP2"/>
</dbReference>
<feature type="compositionally biased region" description="Basic and acidic residues" evidence="1">
    <location>
        <begin position="185"/>
        <end position="196"/>
    </location>
</feature>
<proteinExistence type="predicted"/>
<evidence type="ECO:0000313" key="2">
    <source>
        <dbReference type="EMBL" id="KAG6519371.1"/>
    </source>
</evidence>
<sequence length="216" mass="23570">MHLPRGVKFGRRRPKNSAIGTPRACAAAVGNQMLAIRRLWVAFAAEVFVEVVAGNSIFKKLDLQQIAEAGGGVRGGHRLRSARTRIRQMITLGCNNFVDSLIDNAVEALFCDSELSDWFDEMVNSQDVAVGRRGACRVRGHVGRRGWIMSCVAMKELVVRREEVVPTTTKEGGAATQRQGSAIEGDDKLLAERGSDNRGNAQASRLRGRNAATHET</sequence>